<accession>A0A2S6FX83</accession>
<organism evidence="1 2">
    <name type="scientific">Clostridium algidicarnis DSM 15099</name>
    <dbReference type="NCBI Taxonomy" id="1121295"/>
    <lineage>
        <taxon>Bacteria</taxon>
        <taxon>Bacillati</taxon>
        <taxon>Bacillota</taxon>
        <taxon>Clostridia</taxon>
        <taxon>Eubacteriales</taxon>
        <taxon>Clostridiaceae</taxon>
        <taxon>Clostridium</taxon>
    </lineage>
</organism>
<evidence type="ECO:0000313" key="2">
    <source>
        <dbReference type="Proteomes" id="UP000239863"/>
    </source>
</evidence>
<dbReference type="EMBL" id="PTIS01000011">
    <property type="protein sequence ID" value="PPK48024.1"/>
    <property type="molecule type" value="Genomic_DNA"/>
</dbReference>
<reference evidence="1 2" key="1">
    <citation type="submission" date="2018-02" db="EMBL/GenBank/DDBJ databases">
        <title>Genomic Encyclopedia of Archaeal and Bacterial Type Strains, Phase II (KMG-II): from individual species to whole genera.</title>
        <authorList>
            <person name="Goeker M."/>
        </authorList>
    </citation>
    <scope>NUCLEOTIDE SEQUENCE [LARGE SCALE GENOMIC DNA]</scope>
    <source>
        <strain evidence="1 2">DSM 15099</strain>
    </source>
</reference>
<name>A0A2S6FX83_9CLOT</name>
<dbReference type="STRING" id="37659.GCA_000703125_00224"/>
<proteinExistence type="predicted"/>
<dbReference type="OrthoDB" id="1929483at2"/>
<sequence>MKKGFEHTIDLKSFKFEGNVLDIGEENYGIVYNLFKSNEEDDNIVDYIEGIENKKSIEKGYYNNVVLFFYLSTLWGGKDREKVLKDAYDFLDTRGDIHIWDITKSNNKILNENIKLLLPKEEIKKIKVKDYNIIKDYSKKDALNLLERFFEIKVIQDWNDVYYISAQKREDIINEGATSRNKLKVYTQQFSNKIFKGFHKGFKFPL</sequence>
<dbReference type="Proteomes" id="UP000239863">
    <property type="component" value="Unassembled WGS sequence"/>
</dbReference>
<comment type="caution">
    <text evidence="1">The sequence shown here is derived from an EMBL/GenBank/DDBJ whole genome shotgun (WGS) entry which is preliminary data.</text>
</comment>
<evidence type="ECO:0000313" key="1">
    <source>
        <dbReference type="EMBL" id="PPK48024.1"/>
    </source>
</evidence>
<gene>
    <name evidence="1" type="ORF">BD821_11184</name>
</gene>
<dbReference type="AlphaFoldDB" id="A0A2S6FX83"/>
<protein>
    <submittedName>
        <fullName evidence="1">Uncharacterized protein</fullName>
    </submittedName>
</protein>
<dbReference type="RefSeq" id="WP_104410153.1">
    <property type="nucleotide sequence ID" value="NZ_PTIS01000011.1"/>
</dbReference>